<dbReference type="InterPro" id="IPR014001">
    <property type="entry name" value="Helicase_ATP-bd"/>
</dbReference>
<dbReference type="SUPFAM" id="SSF52540">
    <property type="entry name" value="P-loop containing nucleoside triphosphate hydrolases"/>
    <property type="match status" value="1"/>
</dbReference>
<feature type="compositionally biased region" description="Polar residues" evidence="7">
    <location>
        <begin position="934"/>
        <end position="955"/>
    </location>
</feature>
<evidence type="ECO:0000259" key="10">
    <source>
        <dbReference type="PROSITE" id="PS51192"/>
    </source>
</evidence>
<feature type="region of interest" description="Disordered" evidence="7">
    <location>
        <begin position="671"/>
        <end position="690"/>
    </location>
</feature>
<feature type="compositionally biased region" description="Basic and acidic residues" evidence="7">
    <location>
        <begin position="1225"/>
        <end position="1234"/>
    </location>
</feature>
<feature type="compositionally biased region" description="Basic residues" evidence="7">
    <location>
        <begin position="676"/>
        <end position="688"/>
    </location>
</feature>
<evidence type="ECO:0000256" key="6">
    <source>
        <dbReference type="ARBA" id="ARBA00022840"/>
    </source>
</evidence>
<keyword evidence="4" id="KW-0378">Hydrolase</keyword>
<reference evidence="12" key="1">
    <citation type="submission" date="2022-10" db="EMBL/GenBank/DDBJ databases">
        <title>Puccinia triticina Genome sequencing and assembly.</title>
        <authorList>
            <person name="Li C."/>
        </authorList>
    </citation>
    <scope>NUCLEOTIDE SEQUENCE</scope>
    <source>
        <strain evidence="12">Pt15</strain>
    </source>
</reference>
<dbReference type="Pfam" id="PF04851">
    <property type="entry name" value="ResIII"/>
    <property type="match status" value="1"/>
</dbReference>
<dbReference type="PROSITE" id="PS51192">
    <property type="entry name" value="HELICASE_ATP_BIND_1"/>
    <property type="match status" value="1"/>
</dbReference>
<evidence type="ECO:0000256" key="1">
    <source>
        <dbReference type="ARBA" id="ARBA00009889"/>
    </source>
</evidence>
<keyword evidence="13" id="KW-1185">Reference proteome</keyword>
<dbReference type="SUPFAM" id="SSF82153">
    <property type="entry name" value="FAS1 domain"/>
    <property type="match status" value="5"/>
</dbReference>
<dbReference type="Pfam" id="PF02469">
    <property type="entry name" value="Fasciclin"/>
    <property type="match status" value="4"/>
</dbReference>
<dbReference type="PANTHER" id="PTHR14025:SF20">
    <property type="entry name" value="FANCONI ANEMIA GROUP M PROTEIN"/>
    <property type="match status" value="1"/>
</dbReference>
<feature type="compositionally biased region" description="Low complexity" evidence="7">
    <location>
        <begin position="860"/>
        <end position="877"/>
    </location>
</feature>
<dbReference type="SMART" id="SM00490">
    <property type="entry name" value="HELICc"/>
    <property type="match status" value="1"/>
</dbReference>
<dbReference type="InterPro" id="IPR000782">
    <property type="entry name" value="FAS1_domain"/>
</dbReference>
<feature type="region of interest" description="Disordered" evidence="7">
    <location>
        <begin position="64"/>
        <end position="100"/>
    </location>
</feature>
<dbReference type="GeneID" id="77806602"/>
<feature type="region of interest" description="Disordered" evidence="7">
    <location>
        <begin position="1198"/>
        <end position="1234"/>
    </location>
</feature>
<dbReference type="SMART" id="SM00554">
    <property type="entry name" value="FAS1"/>
    <property type="match status" value="4"/>
</dbReference>
<evidence type="ECO:0000256" key="7">
    <source>
        <dbReference type="SAM" id="MobiDB-lite"/>
    </source>
</evidence>
<evidence type="ECO:0000313" key="12">
    <source>
        <dbReference type="EMBL" id="WAQ81317.1"/>
    </source>
</evidence>
<feature type="transmembrane region" description="Helical" evidence="8">
    <location>
        <begin position="2032"/>
        <end position="2054"/>
    </location>
</feature>
<evidence type="ECO:0000259" key="9">
    <source>
        <dbReference type="PROSITE" id="PS50213"/>
    </source>
</evidence>
<comment type="similarity">
    <text evidence="1">Belongs to the DEAD box helicase family. DEAH subfamily. FANCM sub-subfamily.</text>
</comment>
<dbReference type="EMBL" id="CP110421">
    <property type="protein sequence ID" value="WAQ81317.1"/>
    <property type="molecule type" value="Genomic_DNA"/>
</dbReference>
<evidence type="ECO:0000256" key="5">
    <source>
        <dbReference type="ARBA" id="ARBA00022806"/>
    </source>
</evidence>
<keyword evidence="6" id="KW-0067">ATP-binding</keyword>
<gene>
    <name evidence="12" type="ORF">PtA15_1A657</name>
</gene>
<keyword evidence="8" id="KW-0472">Membrane</keyword>
<dbReference type="PROSITE" id="PS51194">
    <property type="entry name" value="HELICASE_CTER"/>
    <property type="match status" value="1"/>
</dbReference>
<keyword evidence="8" id="KW-0812">Transmembrane</keyword>
<evidence type="ECO:0000256" key="3">
    <source>
        <dbReference type="ARBA" id="ARBA00022741"/>
    </source>
</evidence>
<keyword evidence="5" id="KW-0347">Helicase</keyword>
<dbReference type="InterPro" id="IPR036378">
    <property type="entry name" value="FAS1_dom_sf"/>
</dbReference>
<evidence type="ECO:0000259" key="11">
    <source>
        <dbReference type="PROSITE" id="PS51194"/>
    </source>
</evidence>
<dbReference type="PANTHER" id="PTHR14025">
    <property type="entry name" value="FANCONI ANEMIA GROUP M FANCM FAMILY MEMBER"/>
    <property type="match status" value="1"/>
</dbReference>
<accession>A0ABY7CBM0</accession>
<evidence type="ECO:0000313" key="13">
    <source>
        <dbReference type="Proteomes" id="UP001164743"/>
    </source>
</evidence>
<dbReference type="CDD" id="cd12091">
    <property type="entry name" value="FANCM_ID"/>
    <property type="match status" value="1"/>
</dbReference>
<evidence type="ECO:0000256" key="2">
    <source>
        <dbReference type="ARBA" id="ARBA00012551"/>
    </source>
</evidence>
<dbReference type="InterPro" id="IPR039686">
    <property type="entry name" value="FANCM/Mph1-like_ID"/>
</dbReference>
<feature type="region of interest" description="Disordered" evidence="7">
    <location>
        <begin position="1027"/>
        <end position="1137"/>
    </location>
</feature>
<dbReference type="CDD" id="cd18801">
    <property type="entry name" value="SF2_C_FANCM_Hef"/>
    <property type="match status" value="1"/>
</dbReference>
<feature type="domain" description="FAS1" evidence="9">
    <location>
        <begin position="1504"/>
        <end position="1660"/>
    </location>
</feature>
<feature type="domain" description="FAS1" evidence="9">
    <location>
        <begin position="1663"/>
        <end position="1814"/>
    </location>
</feature>
<keyword evidence="8" id="KW-1133">Transmembrane helix</keyword>
<organism evidence="12 13">
    <name type="scientific">Puccinia triticina</name>
    <dbReference type="NCBI Taxonomy" id="208348"/>
    <lineage>
        <taxon>Eukaryota</taxon>
        <taxon>Fungi</taxon>
        <taxon>Dikarya</taxon>
        <taxon>Basidiomycota</taxon>
        <taxon>Pucciniomycotina</taxon>
        <taxon>Pucciniomycetes</taxon>
        <taxon>Pucciniales</taxon>
        <taxon>Pucciniaceae</taxon>
        <taxon>Puccinia</taxon>
    </lineage>
</organism>
<evidence type="ECO:0000256" key="8">
    <source>
        <dbReference type="SAM" id="Phobius"/>
    </source>
</evidence>
<dbReference type="InterPro" id="IPR027417">
    <property type="entry name" value="P-loop_NTPase"/>
</dbReference>
<dbReference type="InterPro" id="IPR006935">
    <property type="entry name" value="Helicase/UvrB_N"/>
</dbReference>
<dbReference type="Gene3D" id="2.30.180.10">
    <property type="entry name" value="FAS1 domain"/>
    <property type="match status" value="5"/>
</dbReference>
<dbReference type="EC" id="3.6.4.12" evidence="2"/>
<dbReference type="Pfam" id="PF00271">
    <property type="entry name" value="Helicase_C"/>
    <property type="match status" value="1"/>
</dbReference>
<dbReference type="InterPro" id="IPR001650">
    <property type="entry name" value="Helicase_C-like"/>
</dbReference>
<feature type="domain" description="FAS1" evidence="9">
    <location>
        <begin position="1357"/>
        <end position="1496"/>
    </location>
</feature>
<dbReference type="Proteomes" id="UP001164743">
    <property type="component" value="Chromosome 1A"/>
</dbReference>
<feature type="region of interest" description="Disordered" evidence="7">
    <location>
        <begin position="911"/>
        <end position="955"/>
    </location>
</feature>
<protein>
    <recommendedName>
        <fullName evidence="2">DNA helicase</fullName>
        <ecNumber evidence="2">3.6.4.12</ecNumber>
    </recommendedName>
</protein>
<proteinExistence type="inferred from homology"/>
<name>A0ABY7CBM0_9BASI</name>
<keyword evidence="3" id="KW-0547">Nucleotide-binding</keyword>
<sequence>MTSSTMISTRLPSMLSDDCFDDDIDAAAFDAVVSAATSAPPPPTRPTAGPSSCLTQKKYTQTTIFGASQVPAKPTRASKQSTSSQYQPPVPRATQQEPQVKKVKKWDTLSAIKVLPDILQDGKQKRKKKSRFALLETAQKPVPMKLESDPEAIKTWIYSINKPKRKYQYDIVARALYNNCLTIGTTTGEIDMLLGDIARSDELDVEKHQIEACHSIAGIPSVDCVSLTGTTSAAKRAIAWREKRVIFATPQTVANDLRRGSLRPEDIICLVVDEAHRATGAYAYCIVVKLLMRFNPHFRVLALTATPGSDPERVQAIGHIEVRTEESMDIVPYTKNKEIVLEKISLTPELASIRDKWGTLMLPLIKQCGSLFHGSKEPAYIHAFSITAAQMHIPKEKSYLRPNLAVLSKMATAMAKLLEYSITLAFEKMQELKEESGRCAAGVCSQMGYKSLMSEIRELTQSAGFVPHPKMEKMKALVLEFFVEAQEQGKSSRVMIFCHFRDMVTDIVNYLNQERPLIKASAFVGQSNDVRGNRGMNQKTQNETIQRFKNNEFNVLVATSIGEEGLDIGALDFIICYEAQKSPLRMLQRLGRTGRNEDGKVIVLIAEGREDKNWEKAQDQYQHVQNALLSKKVLELYEDCERLVPEEVRPTPVDKELDVQPYIAEQVELAAAPPSGRKKKEKATKRKRPGVEDIPAGGVYGFVSAKDYAVGPKSKAEGLRQRAEAALLTDAQAAELARHWARNISSVPAPIDPTDVRIESLATKSELGSRLDAVPPSKRMARNILPSQTYARLMGRCAAFVDDEACYEQWRDRQVAGLESSKLLWWPVEARGTGAQKPFRFCSGGPRSVARRWTPCAEESSVPPVVPSSPRLLSSPSAGGVGIRGSSQVLAAPSSMDDELPEVDAFIPSTRTSSKPAALLPPPPIVARSPPVVSTSSAQQQQRLADSTRADGQSSGFRRLAGFKSAVAEPAPFQADVPVRRREEAPVTPRGPSGEPAAGTKRLLGRARFADAGDEQQSPLLVRARAQNRPPAAPPLSPSEYSNGDAFVAPLPTTQMPRARRRPALADEAGLEARAKRTIAADSADDESDDERRRRRGAAAGKARAQDPPGPARGPKKTRVAAAGKGKQKEAVRGNEWALKTGLSEEIASENSVDRDFLVEGSSSSRLEDACSPDKSMASFYRASILMMSQPLSVVRRRLGRPRSPPPPAPPVQLQSTSRLPDSSEPAKSDDRFSFDSFCVPDEQTIEYDDIARLVPTLNQLPTATLFAPTNQAIANAPALSSLLAAQDNVHLALRQTLLYHLLNASLPEPKTSQQPPELLDTLLFPQSPDGQHKLLLGHQPQKLRIALRDQAVLSPPPSLQELLRATPDLSSYLAILPDRLLAQLSLLPHLTLFAPVNAAWDALSPVERAYLRSSFSADDAAKLFRQAAADNVLRPEGVGYAHRLRHASSLLTLDGKALAIGRSPDSDRLSINGSEVVEQDILASNGVLHIVPNLLISSGDNPLQLTAEKYLLALNCTKFVSLFRQANLSSTYLTNRAPSNYTILAVRDDALASASASFGRLDTNDTESLRKSLRYHVLEGTYLPADLRDGMMLPTELAFAAPASHAKQRMPVSVSHDEPSSDQKKNKTTAIVGFGGANVLGGDPVQVGNTAIYILSQIVAPPADLLQVALSDIRVSTGVASIFSAKLEDALRGTAELTYMMPTNRAFGRLGLVMDYLLLERSKAELGRVLRYHGVAEPVYLAELALGASRRYPTLEPAGAELFLSKPDARNVSLHGPTLAGIPLNGDLRDARVLSPADSLTANGNLLLVDQVLLPPSVPIDLRKLLLGAKAATMLELLQKTNFDWILNTTHHGTKGRRAFTVLCPSDAAFTKINLTYFLEHPQRLTALVQQHLIPVPRPGPPAPAPVDQGPAPLILADGAVYPTLLSREEGGPSPFGAVFFRAAPLSSDAYGDDGDGGKERTGGGRWVVGIRGARASDGSSHASAVLRSGRTSPAIVEERGEPWSSVGGVLVLDHVLVPYLPSLWTRIARVLVLAVAAGALLAAAAAGGIWIWKAYGRQWWRGVPGARADGRARPDLGYRVVEPVEE</sequence>
<feature type="compositionally biased region" description="Polar residues" evidence="7">
    <location>
        <begin position="77"/>
        <end position="98"/>
    </location>
</feature>
<feature type="domain" description="Helicase ATP-binding" evidence="10">
    <location>
        <begin position="209"/>
        <end position="325"/>
    </location>
</feature>
<feature type="region of interest" description="Disordered" evidence="7">
    <location>
        <begin position="35"/>
        <end position="54"/>
    </location>
</feature>
<dbReference type="PROSITE" id="PS50213">
    <property type="entry name" value="FAS1"/>
    <property type="match status" value="3"/>
</dbReference>
<dbReference type="SMART" id="SM00487">
    <property type="entry name" value="DEXDc"/>
    <property type="match status" value="1"/>
</dbReference>
<dbReference type="RefSeq" id="XP_053016872.1">
    <property type="nucleotide sequence ID" value="XM_053165707.1"/>
</dbReference>
<feature type="domain" description="Helicase C-terminal" evidence="11">
    <location>
        <begin position="477"/>
        <end position="642"/>
    </location>
</feature>
<feature type="region of interest" description="Disordered" evidence="7">
    <location>
        <begin position="859"/>
        <end position="881"/>
    </location>
</feature>
<evidence type="ECO:0000256" key="4">
    <source>
        <dbReference type="ARBA" id="ARBA00022801"/>
    </source>
</evidence>
<feature type="region of interest" description="Disordered" evidence="7">
    <location>
        <begin position="974"/>
        <end position="1000"/>
    </location>
</feature>
<dbReference type="Gene3D" id="3.40.50.300">
    <property type="entry name" value="P-loop containing nucleotide triphosphate hydrolases"/>
    <property type="match status" value="2"/>
</dbReference>